<organism evidence="7 13">
    <name type="scientific">Azotobacter beijerinckii</name>
    <dbReference type="NCBI Taxonomy" id="170623"/>
    <lineage>
        <taxon>Bacteria</taxon>
        <taxon>Pseudomonadati</taxon>
        <taxon>Pseudomonadota</taxon>
        <taxon>Gammaproteobacteria</taxon>
        <taxon>Pseudomonadales</taxon>
        <taxon>Pseudomonadaceae</taxon>
        <taxon>Azotobacter</taxon>
    </lineage>
</organism>
<dbReference type="RefSeq" id="WP_167363728.1">
    <property type="nucleotide sequence ID" value="NZ_FNYO01000006.1"/>
</dbReference>
<dbReference type="Proteomes" id="UP000199005">
    <property type="component" value="Unassembled WGS sequence"/>
</dbReference>
<evidence type="ECO:0000313" key="15">
    <source>
        <dbReference type="Proteomes" id="UP000199579"/>
    </source>
</evidence>
<dbReference type="PANTHER" id="PTHR13693">
    <property type="entry name" value="CLASS II AMINOTRANSFERASE/8-AMINO-7-OXONONANOATE SYNTHASE"/>
    <property type="match status" value="1"/>
</dbReference>
<dbReference type="Gene3D" id="3.40.640.10">
    <property type="entry name" value="Type I PLP-dependent aspartate aminotransferase-like (Major domain)"/>
    <property type="match status" value="1"/>
</dbReference>
<dbReference type="CDD" id="cd06454">
    <property type="entry name" value="KBL_like"/>
    <property type="match status" value="1"/>
</dbReference>
<evidence type="ECO:0000313" key="14">
    <source>
        <dbReference type="Proteomes" id="UP000199267"/>
    </source>
</evidence>
<comment type="cofactor">
    <cofactor evidence="1 4">
        <name>pyridoxal 5'-phosphate</name>
        <dbReference type="ChEBI" id="CHEBI:597326"/>
    </cofactor>
</comment>
<evidence type="ECO:0000313" key="10">
    <source>
        <dbReference type="EMBL" id="SFL17356.1"/>
    </source>
</evidence>
<dbReference type="Pfam" id="PF00155">
    <property type="entry name" value="Aminotran_1_2"/>
    <property type="match status" value="1"/>
</dbReference>
<evidence type="ECO:0000256" key="2">
    <source>
        <dbReference type="ARBA" id="ARBA00022679"/>
    </source>
</evidence>
<accession>A0A1H6XAV4</accession>
<dbReference type="STRING" id="170623.SAMN04244579_00685"/>
<dbReference type="AlphaFoldDB" id="A0A1H6XAV4"/>
<sequence>MALFDKFGKLAQERAALVQAGLNPFGTRIDEVFSPTEGRIGEWRVVLAGTNNYLGLTFDPECIEAARQALEHEGTGTTGSRMASGSYGSHVALEAELADFFGRRSAIVFSTGYLANLGVISTLAGPGDIVLLDADCHASIYDACKLGGAQVIRFRHNDVADLERRMLRLGEPARNALILVEGIYSMLGDQAPLKEIVEVKRRLGGYLLVDEAHSVGVLGAHGRGLAEELGVESDVDIVLGTFSKSLGAIGGFAVSHHPEMELLRYASRPYIFTASSSPSSIASVRAALRTMRARPELRERLWSNARRLYQGLAGLGYRVGPQPSPVVPVLLGSSEEGVAFWQRLVEHGVYVNLVPPLAAPGGQALVRCSVSAAHTPEQIDHIIQAFASLRASFDGVIAKA</sequence>
<dbReference type="Proteomes" id="UP000199267">
    <property type="component" value="Unassembled WGS sequence"/>
</dbReference>
<dbReference type="InterPro" id="IPR004839">
    <property type="entry name" value="Aminotransferase_I/II_large"/>
</dbReference>
<reference evidence="12 13" key="2">
    <citation type="submission" date="2016-10" db="EMBL/GenBank/DDBJ databases">
        <authorList>
            <person name="de Groot N.N."/>
        </authorList>
    </citation>
    <scope>NUCLEOTIDE SEQUENCE [LARGE SCALE GENOMIC DNA]</scope>
    <source>
        <strain evidence="6 12">DSM 1041</strain>
        <strain evidence="7 13">DSM 373</strain>
        <strain evidence="8 14">DSM 378</strain>
        <strain evidence="10 15">DSM 381</strain>
    </source>
</reference>
<dbReference type="EMBL" id="FOSX01000067">
    <property type="protein sequence ID" value="SFL17356.1"/>
    <property type="molecule type" value="Genomic_DNA"/>
</dbReference>
<keyword evidence="11" id="KW-1185">Reference proteome</keyword>
<dbReference type="Gene3D" id="3.90.1150.10">
    <property type="entry name" value="Aspartate Aminotransferase, domain 1"/>
    <property type="match status" value="1"/>
</dbReference>
<evidence type="ECO:0000313" key="11">
    <source>
        <dbReference type="Proteomes" id="UP000198861"/>
    </source>
</evidence>
<evidence type="ECO:0000313" key="6">
    <source>
        <dbReference type="EMBL" id="SEI47334.1"/>
    </source>
</evidence>
<reference evidence="9 11" key="1">
    <citation type="submission" date="2016-10" db="EMBL/GenBank/DDBJ databases">
        <authorList>
            <person name="Varghese N."/>
            <person name="Submissions S."/>
        </authorList>
    </citation>
    <scope>NUCLEOTIDE SEQUENCE [LARGE SCALE GENOMIC DNA]</scope>
    <source>
        <strain evidence="9 11">DSM 282</strain>
    </source>
</reference>
<evidence type="ECO:0000313" key="7">
    <source>
        <dbReference type="EMBL" id="SEJ25286.1"/>
    </source>
</evidence>
<dbReference type="InterPro" id="IPR001917">
    <property type="entry name" value="Aminotrans_II_pyridoxalP_BS"/>
</dbReference>
<comment type="similarity">
    <text evidence="4">Belongs to the class-II pyridoxal-phosphate-dependent aminotransferase family.</text>
</comment>
<dbReference type="PROSITE" id="PS00599">
    <property type="entry name" value="AA_TRANSFER_CLASS_2"/>
    <property type="match status" value="1"/>
</dbReference>
<dbReference type="Proteomes" id="UP000199579">
    <property type="component" value="Unassembled WGS sequence"/>
</dbReference>
<dbReference type="InterPro" id="IPR015422">
    <property type="entry name" value="PyrdxlP-dep_Trfase_small"/>
</dbReference>
<proteinExistence type="inferred from homology"/>
<evidence type="ECO:0000256" key="3">
    <source>
        <dbReference type="ARBA" id="ARBA00022898"/>
    </source>
</evidence>
<dbReference type="InterPro" id="IPR015424">
    <property type="entry name" value="PyrdxlP-dep_Trfase"/>
</dbReference>
<evidence type="ECO:0000313" key="8">
    <source>
        <dbReference type="EMBL" id="SEQ72900.1"/>
    </source>
</evidence>
<dbReference type="GO" id="GO:0016740">
    <property type="term" value="F:transferase activity"/>
    <property type="evidence" value="ECO:0007669"/>
    <property type="project" value="UniProtKB-KW"/>
</dbReference>
<name>A0A1H6XAV4_9GAMM</name>
<dbReference type="GO" id="GO:0030170">
    <property type="term" value="F:pyridoxal phosphate binding"/>
    <property type="evidence" value="ECO:0007669"/>
    <property type="project" value="InterPro"/>
</dbReference>
<keyword evidence="3 4" id="KW-0663">Pyridoxal phosphate</keyword>
<dbReference type="InterPro" id="IPR050087">
    <property type="entry name" value="AON_synthase_class-II"/>
</dbReference>
<dbReference type="Proteomes" id="UP000199250">
    <property type="component" value="Unassembled WGS sequence"/>
</dbReference>
<protein>
    <submittedName>
        <fullName evidence="7">8-amino-7-oxononanoate synthase</fullName>
    </submittedName>
</protein>
<evidence type="ECO:0000256" key="1">
    <source>
        <dbReference type="ARBA" id="ARBA00001933"/>
    </source>
</evidence>
<keyword evidence="2" id="KW-0808">Transferase</keyword>
<dbReference type="Proteomes" id="UP000198861">
    <property type="component" value="Unassembled WGS sequence"/>
</dbReference>
<feature type="domain" description="Aminotransferase class I/classII large" evidence="5">
    <location>
        <begin position="49"/>
        <end position="386"/>
    </location>
</feature>
<dbReference type="EMBL" id="FOFJ01000017">
    <property type="protein sequence ID" value="SEQ72900.1"/>
    <property type="molecule type" value="Genomic_DNA"/>
</dbReference>
<dbReference type="EMBL" id="FNYO01000006">
    <property type="protein sequence ID" value="SEI47334.1"/>
    <property type="molecule type" value="Genomic_DNA"/>
</dbReference>
<evidence type="ECO:0000259" key="5">
    <source>
        <dbReference type="Pfam" id="PF00155"/>
    </source>
</evidence>
<evidence type="ECO:0000313" key="9">
    <source>
        <dbReference type="EMBL" id="SFB42477.1"/>
    </source>
</evidence>
<dbReference type="EMBL" id="FOKJ01000045">
    <property type="protein sequence ID" value="SFB42477.1"/>
    <property type="molecule type" value="Genomic_DNA"/>
</dbReference>
<dbReference type="NCBIfam" id="NF047599">
    <property type="entry name" value="SerpalmtaseBetaP"/>
    <property type="match status" value="1"/>
</dbReference>
<gene>
    <name evidence="9" type="ORF">SAMN04244571_02733</name>
    <name evidence="7" type="ORF">SAMN04244572_03291</name>
    <name evidence="8" type="ORF">SAMN04244573_02132</name>
    <name evidence="10" type="ORF">SAMN04244574_03398</name>
    <name evidence="6" type="ORF">SAMN04244579_00685</name>
</gene>
<dbReference type="PANTHER" id="PTHR13693:SF3">
    <property type="entry name" value="LD36009P"/>
    <property type="match status" value="1"/>
</dbReference>
<dbReference type="EMBL" id="FNYQ01000066">
    <property type="protein sequence ID" value="SEJ25286.1"/>
    <property type="molecule type" value="Genomic_DNA"/>
</dbReference>
<evidence type="ECO:0000313" key="13">
    <source>
        <dbReference type="Proteomes" id="UP000199250"/>
    </source>
</evidence>
<dbReference type="InterPro" id="IPR015421">
    <property type="entry name" value="PyrdxlP-dep_Trfase_major"/>
</dbReference>
<evidence type="ECO:0000256" key="4">
    <source>
        <dbReference type="RuleBase" id="RU003693"/>
    </source>
</evidence>
<evidence type="ECO:0000313" key="12">
    <source>
        <dbReference type="Proteomes" id="UP000199005"/>
    </source>
</evidence>
<dbReference type="SUPFAM" id="SSF53383">
    <property type="entry name" value="PLP-dependent transferases"/>
    <property type="match status" value="1"/>
</dbReference>